<feature type="domain" description="Large polyvalent protein associated" evidence="2">
    <location>
        <begin position="41"/>
        <end position="128"/>
    </location>
</feature>
<comment type="caution">
    <text evidence="3">The sequence shown here is derived from an EMBL/GenBank/DDBJ whole genome shotgun (WGS) entry which is preliminary data.</text>
</comment>
<feature type="region of interest" description="Disordered" evidence="1">
    <location>
        <begin position="263"/>
        <end position="286"/>
    </location>
</feature>
<gene>
    <name evidence="3" type="ORF">IAA06_00580</name>
</gene>
<feature type="region of interest" description="Disordered" evidence="1">
    <location>
        <begin position="586"/>
        <end position="611"/>
    </location>
</feature>
<feature type="compositionally biased region" description="Polar residues" evidence="1">
    <location>
        <begin position="263"/>
        <end position="274"/>
    </location>
</feature>
<dbReference type="Proteomes" id="UP000823842">
    <property type="component" value="Unassembled WGS sequence"/>
</dbReference>
<evidence type="ECO:0000313" key="3">
    <source>
        <dbReference type="EMBL" id="HJB27279.1"/>
    </source>
</evidence>
<organism evidence="3 4">
    <name type="scientific">Candidatus Blautia faecavium</name>
    <dbReference type="NCBI Taxonomy" id="2838487"/>
    <lineage>
        <taxon>Bacteria</taxon>
        <taxon>Bacillati</taxon>
        <taxon>Bacillota</taxon>
        <taxon>Clostridia</taxon>
        <taxon>Lachnospirales</taxon>
        <taxon>Lachnospiraceae</taxon>
        <taxon>Blautia</taxon>
    </lineage>
</organism>
<dbReference type="EMBL" id="DWYZ01000015">
    <property type="protein sequence ID" value="HJB27279.1"/>
    <property type="molecule type" value="Genomic_DNA"/>
</dbReference>
<evidence type="ECO:0000256" key="1">
    <source>
        <dbReference type="SAM" id="MobiDB-lite"/>
    </source>
</evidence>
<dbReference type="Pfam" id="PF18840">
    <property type="entry name" value="LPD25"/>
    <property type="match status" value="1"/>
</dbReference>
<evidence type="ECO:0000313" key="4">
    <source>
        <dbReference type="Proteomes" id="UP000823842"/>
    </source>
</evidence>
<protein>
    <recommendedName>
        <fullName evidence="2">Large polyvalent protein associated domain-containing protein</fullName>
    </recommendedName>
</protein>
<dbReference type="InterPro" id="IPR041045">
    <property type="entry name" value="LPD25"/>
</dbReference>
<accession>A0A9D2LQM8</accession>
<dbReference type="AlphaFoldDB" id="A0A9D2LQM8"/>
<reference evidence="3" key="2">
    <citation type="submission" date="2021-04" db="EMBL/GenBank/DDBJ databases">
        <authorList>
            <person name="Gilroy R."/>
        </authorList>
    </citation>
    <scope>NUCLEOTIDE SEQUENCE</scope>
    <source>
        <strain evidence="3">ChiSjej1B19-5720</strain>
    </source>
</reference>
<proteinExistence type="predicted"/>
<feature type="compositionally biased region" description="Polar residues" evidence="1">
    <location>
        <begin position="593"/>
        <end position="611"/>
    </location>
</feature>
<sequence length="611" mass="69685">MEQLNAGELTAEEVKVLYAQTQQPAVQATTEPQADTPVLDPAAEPVVTILFSESPYLEIGQKMPLHEANDLFAKLDAEHPGNGYYDKTDFRIDFIFQGEAQSYSGRQDFGDRDGSLIVHMRDYQDFYLHNGEWKNYLLQQKGAEALAEDQASRETFVSEIIPYMELHCNLSRLEQEAQRLLESDSALKPEKTAYYKAMVNYVKNCRPLLNQGQYQLPQPPKPSDFDQSLQSYKEHVLAEIKKEAVAAGMTVEKYAVAGYEASEQPQEFQVQPTQEDPERPAKELSASDYYYSINEDDARRAKEMNSFSDYEPGSATAEYRHYVDNAFEIAQAQKKRVDPMYHEKIDSLLGTYARKLADNMNHSFAIDARVPSVLITGGSKFPVRQKEKQNAARDSNIQEWQYIQGLLDKIRSTGMGGIQQDDPQAIPKLQKKLEGLVKAQQTMKAVNAYYRKHSTLDGCPHLSPDDIENLKADMASNWHYEKKPFPSWKLSNNNAEIHRVRQRIDSLTRAKETVYVGWEFDGGHVVANREQSRLQVFFADKPDSDARKQLKEHGFRWAPSIGAWQRLLNGNAYYAADRIPCIQPLSGEKPTELQRSSIREQQMQAQAIKQE</sequence>
<name>A0A9D2LQM8_9FIRM</name>
<reference evidence="3" key="1">
    <citation type="journal article" date="2021" name="PeerJ">
        <title>Extensive microbial diversity within the chicken gut microbiome revealed by metagenomics and culture.</title>
        <authorList>
            <person name="Gilroy R."/>
            <person name="Ravi A."/>
            <person name="Getino M."/>
            <person name="Pursley I."/>
            <person name="Horton D.L."/>
            <person name="Alikhan N.F."/>
            <person name="Baker D."/>
            <person name="Gharbi K."/>
            <person name="Hall N."/>
            <person name="Watson M."/>
            <person name="Adriaenssens E.M."/>
            <person name="Foster-Nyarko E."/>
            <person name="Jarju S."/>
            <person name="Secka A."/>
            <person name="Antonio M."/>
            <person name="Oren A."/>
            <person name="Chaudhuri R.R."/>
            <person name="La Ragione R."/>
            <person name="Hildebrand F."/>
            <person name="Pallen M.J."/>
        </authorList>
    </citation>
    <scope>NUCLEOTIDE SEQUENCE</scope>
    <source>
        <strain evidence="3">ChiSjej1B19-5720</strain>
    </source>
</reference>
<evidence type="ECO:0000259" key="2">
    <source>
        <dbReference type="Pfam" id="PF18840"/>
    </source>
</evidence>